<feature type="compositionally biased region" description="Low complexity" evidence="1">
    <location>
        <begin position="33"/>
        <end position="47"/>
    </location>
</feature>
<gene>
    <name evidence="2" type="ORF">V8G54_023908</name>
</gene>
<evidence type="ECO:0000313" key="2">
    <source>
        <dbReference type="EMBL" id="WVZ03102.1"/>
    </source>
</evidence>
<reference evidence="2 3" key="1">
    <citation type="journal article" date="2023" name="Life. Sci Alliance">
        <title>Evolutionary insights into 3D genome organization and epigenetic landscape of Vigna mungo.</title>
        <authorList>
            <person name="Junaid A."/>
            <person name="Singh B."/>
            <person name="Bhatia S."/>
        </authorList>
    </citation>
    <scope>NUCLEOTIDE SEQUENCE [LARGE SCALE GENOMIC DNA]</scope>
    <source>
        <strain evidence="2">Urdbean</strain>
    </source>
</reference>
<proteinExistence type="predicted"/>
<feature type="compositionally biased region" description="Basic and acidic residues" evidence="1">
    <location>
        <begin position="64"/>
        <end position="81"/>
    </location>
</feature>
<keyword evidence="3" id="KW-1185">Reference proteome</keyword>
<evidence type="ECO:0000313" key="3">
    <source>
        <dbReference type="Proteomes" id="UP001374535"/>
    </source>
</evidence>
<dbReference type="AlphaFoldDB" id="A0AAQ3N572"/>
<dbReference type="EMBL" id="CP144694">
    <property type="protein sequence ID" value="WVZ03102.1"/>
    <property type="molecule type" value="Genomic_DNA"/>
</dbReference>
<accession>A0AAQ3N572</accession>
<feature type="region of interest" description="Disordered" evidence="1">
    <location>
        <begin position="1"/>
        <end position="88"/>
    </location>
</feature>
<organism evidence="2 3">
    <name type="scientific">Vigna mungo</name>
    <name type="common">Black gram</name>
    <name type="synonym">Phaseolus mungo</name>
    <dbReference type="NCBI Taxonomy" id="3915"/>
    <lineage>
        <taxon>Eukaryota</taxon>
        <taxon>Viridiplantae</taxon>
        <taxon>Streptophyta</taxon>
        <taxon>Embryophyta</taxon>
        <taxon>Tracheophyta</taxon>
        <taxon>Spermatophyta</taxon>
        <taxon>Magnoliopsida</taxon>
        <taxon>eudicotyledons</taxon>
        <taxon>Gunneridae</taxon>
        <taxon>Pentapetalae</taxon>
        <taxon>rosids</taxon>
        <taxon>fabids</taxon>
        <taxon>Fabales</taxon>
        <taxon>Fabaceae</taxon>
        <taxon>Papilionoideae</taxon>
        <taxon>50 kb inversion clade</taxon>
        <taxon>NPAAA clade</taxon>
        <taxon>indigoferoid/millettioid clade</taxon>
        <taxon>Phaseoleae</taxon>
        <taxon>Vigna</taxon>
    </lineage>
</organism>
<dbReference type="Proteomes" id="UP001374535">
    <property type="component" value="Chromosome 7"/>
</dbReference>
<evidence type="ECO:0000256" key="1">
    <source>
        <dbReference type="SAM" id="MobiDB-lite"/>
    </source>
</evidence>
<name>A0AAQ3N572_VIGMU</name>
<sequence length="118" mass="12426">MEQQNLSDTDQFLTLGATSDESQSPKEAAPHISAADNNNNAVSAVNVTTGPGSDTEALANSDAVAREGEASEERGCRDHGVSVDGGGADAAVRSFRSDQERKGTPSWLWETAGYSFHR</sequence>
<protein>
    <submittedName>
        <fullName evidence="2">Uncharacterized protein</fullName>
    </submittedName>
</protein>
<feature type="compositionally biased region" description="Polar residues" evidence="1">
    <location>
        <begin position="1"/>
        <end position="22"/>
    </location>
</feature>